<name>A0A2S6Z6Y6_9XANT</name>
<evidence type="ECO:0000256" key="5">
    <source>
        <dbReference type="ARBA" id="ARBA00023136"/>
    </source>
</evidence>
<evidence type="ECO:0000256" key="4">
    <source>
        <dbReference type="ARBA" id="ARBA00022989"/>
    </source>
</evidence>
<keyword evidence="8" id="KW-1185">Reference proteome</keyword>
<dbReference type="GO" id="GO:0015627">
    <property type="term" value="C:type II protein secretion system complex"/>
    <property type="evidence" value="ECO:0007669"/>
    <property type="project" value="InterPro"/>
</dbReference>
<dbReference type="AlphaFoldDB" id="A0A2S6Z6Y6"/>
<dbReference type="EMBL" id="MIGX01000184">
    <property type="protein sequence ID" value="PPT77360.1"/>
    <property type="molecule type" value="Genomic_DNA"/>
</dbReference>
<comment type="caution">
    <text evidence="7">The sequence shown here is derived from an EMBL/GenBank/DDBJ whole genome shotgun (WGS) entry which is preliminary data.</text>
</comment>
<dbReference type="NCBIfam" id="TIGR02532">
    <property type="entry name" value="IV_pilin_GFxxxE"/>
    <property type="match status" value="1"/>
</dbReference>
<proteinExistence type="predicted"/>
<keyword evidence="3 6" id="KW-0812">Transmembrane</keyword>
<dbReference type="RefSeq" id="WP_128421869.1">
    <property type="nucleotide sequence ID" value="NZ_CP049017.1"/>
</dbReference>
<reference evidence="7 8" key="1">
    <citation type="submission" date="2016-08" db="EMBL/GenBank/DDBJ databases">
        <title>Evolution of the type three secretion system and type three effector repertoires in Xanthomonas.</title>
        <authorList>
            <person name="Merda D."/>
            <person name="Briand M."/>
            <person name="Bosis E."/>
            <person name="Rousseau C."/>
            <person name="Portier P."/>
            <person name="Jacques M.-A."/>
            <person name="Fischer-Le Saux M."/>
        </authorList>
    </citation>
    <scope>NUCLEOTIDE SEQUENCE [LARGE SCALE GENOMIC DNA]</scope>
    <source>
        <strain evidence="7 8">CFBP 4691</strain>
    </source>
</reference>
<dbReference type="InterPro" id="IPR002416">
    <property type="entry name" value="T2SS_protein-GspH"/>
</dbReference>
<keyword evidence="5 6" id="KW-0472">Membrane</keyword>
<dbReference type="GO" id="GO:0016020">
    <property type="term" value="C:membrane"/>
    <property type="evidence" value="ECO:0007669"/>
    <property type="project" value="UniProtKB-SubCell"/>
</dbReference>
<evidence type="ECO:0000256" key="3">
    <source>
        <dbReference type="ARBA" id="ARBA00022692"/>
    </source>
</evidence>
<evidence type="ECO:0000256" key="6">
    <source>
        <dbReference type="SAM" id="Phobius"/>
    </source>
</evidence>
<dbReference type="GO" id="GO:0043683">
    <property type="term" value="P:type IV pilus assembly"/>
    <property type="evidence" value="ECO:0007669"/>
    <property type="project" value="InterPro"/>
</dbReference>
<keyword evidence="2" id="KW-0488">Methylation</keyword>
<dbReference type="Pfam" id="PF16732">
    <property type="entry name" value="ComP_DUS"/>
    <property type="match status" value="1"/>
</dbReference>
<evidence type="ECO:0000256" key="1">
    <source>
        <dbReference type="ARBA" id="ARBA00004167"/>
    </source>
</evidence>
<feature type="transmembrane region" description="Helical" evidence="6">
    <location>
        <begin position="12"/>
        <end position="37"/>
    </location>
</feature>
<protein>
    <submittedName>
        <fullName evidence="7">Pilus assembly protein PilE</fullName>
    </submittedName>
</protein>
<dbReference type="GO" id="GO:0015628">
    <property type="term" value="P:protein secretion by the type II secretion system"/>
    <property type="evidence" value="ECO:0007669"/>
    <property type="project" value="InterPro"/>
</dbReference>
<dbReference type="PROSITE" id="PS00409">
    <property type="entry name" value="PROKAR_NTER_METHYL"/>
    <property type="match status" value="1"/>
</dbReference>
<evidence type="ECO:0000313" key="8">
    <source>
        <dbReference type="Proteomes" id="UP000239898"/>
    </source>
</evidence>
<organism evidence="7 8">
    <name type="scientific">Xanthomonas theicola</name>
    <dbReference type="NCBI Taxonomy" id="56464"/>
    <lineage>
        <taxon>Bacteria</taxon>
        <taxon>Pseudomonadati</taxon>
        <taxon>Pseudomonadota</taxon>
        <taxon>Gammaproteobacteria</taxon>
        <taxon>Lysobacterales</taxon>
        <taxon>Lysobacteraceae</taxon>
        <taxon>Xanthomonas</taxon>
    </lineage>
</organism>
<dbReference type="SUPFAM" id="SSF54523">
    <property type="entry name" value="Pili subunits"/>
    <property type="match status" value="1"/>
</dbReference>
<accession>A0A2S6Z6Y6</accession>
<comment type="subcellular location">
    <subcellularLocation>
        <location evidence="1">Membrane</location>
        <topology evidence="1">Single-pass membrane protein</topology>
    </subcellularLocation>
</comment>
<gene>
    <name evidence="7" type="ORF">XthCFBP4691_19365</name>
</gene>
<dbReference type="Proteomes" id="UP000239898">
    <property type="component" value="Unassembled WGS sequence"/>
</dbReference>
<dbReference type="InterPro" id="IPR045584">
    <property type="entry name" value="Pilin-like"/>
</dbReference>
<dbReference type="InterPro" id="IPR012902">
    <property type="entry name" value="N_methyl_site"/>
</dbReference>
<dbReference type="OrthoDB" id="5296638at2"/>
<dbReference type="PANTHER" id="PTHR30093">
    <property type="entry name" value="GENERAL SECRETION PATHWAY PROTEIN G"/>
    <property type="match status" value="1"/>
</dbReference>
<evidence type="ECO:0000313" key="7">
    <source>
        <dbReference type="EMBL" id="PPT77360.1"/>
    </source>
</evidence>
<keyword evidence="4 6" id="KW-1133">Transmembrane helix</keyword>
<sequence length="141" mass="15355">MRPLLGSPSRQHGFTLIEIMIVVLIVGVLAAIAFASYESYVVKSRRAAAAVCLQQGAQLMERYYTTAKMSYVGATEPTCDPTLSQFYKIGFNDVPPTQNAFRLSAIPLGRQKVKDTKCGTLGLDQKGARTTSTGALETECW</sequence>
<dbReference type="PRINTS" id="PR00885">
    <property type="entry name" value="BCTERIALGSPH"/>
</dbReference>
<dbReference type="Gene3D" id="3.30.700.10">
    <property type="entry name" value="Glycoprotein, Type 4 Pilin"/>
    <property type="match status" value="1"/>
</dbReference>
<dbReference type="InterPro" id="IPR031982">
    <property type="entry name" value="PilE-like"/>
</dbReference>
<dbReference type="PANTHER" id="PTHR30093:SF47">
    <property type="entry name" value="TYPE IV PILUS NON-CORE MINOR PILIN PILE"/>
    <property type="match status" value="1"/>
</dbReference>
<evidence type="ECO:0000256" key="2">
    <source>
        <dbReference type="ARBA" id="ARBA00022481"/>
    </source>
</evidence>
<dbReference type="Pfam" id="PF07963">
    <property type="entry name" value="N_methyl"/>
    <property type="match status" value="1"/>
</dbReference>